<dbReference type="RefSeq" id="WP_386347375.1">
    <property type="nucleotide sequence ID" value="NZ_JBHSFG010000057.1"/>
</dbReference>
<comment type="caution">
    <text evidence="1">The sequence shown here is derived from an EMBL/GenBank/DDBJ whole genome shotgun (WGS) entry which is preliminary data.</text>
</comment>
<keyword evidence="2" id="KW-1185">Reference proteome</keyword>
<gene>
    <name evidence="1" type="ORF">ACFPH6_31785</name>
</gene>
<organism evidence="1 2">
    <name type="scientific">Streptomyces xiangluensis</name>
    <dbReference type="NCBI Taxonomy" id="2665720"/>
    <lineage>
        <taxon>Bacteria</taxon>
        <taxon>Bacillati</taxon>
        <taxon>Actinomycetota</taxon>
        <taxon>Actinomycetes</taxon>
        <taxon>Kitasatosporales</taxon>
        <taxon>Streptomycetaceae</taxon>
        <taxon>Streptomyces</taxon>
    </lineage>
</organism>
<sequence>MTMKLTFDGGWRATVTDNPLHISPRFTGGASVDVAPFANVMERERFLADTFGSQEWLWDTPDILRFDKAGRELVGAEFHWPEESASAEEVARLPLTPAVRAGGLRADEVRNFRHERCAVLCRAPGDTVLTCLRDLDVLDEPLDARIGIAPDVALLVQHNTVVGWSLTDPARYLTTAYTDPDPNPPSPSTRRLLTECLDLITTPGVDDVVDGEPAALARLQAADKALREQREDRHRADALLELIATYVKDYGNW</sequence>
<evidence type="ECO:0000313" key="1">
    <source>
        <dbReference type="EMBL" id="MFC4469048.1"/>
    </source>
</evidence>
<evidence type="ECO:0000313" key="2">
    <source>
        <dbReference type="Proteomes" id="UP001596012"/>
    </source>
</evidence>
<accession>A0ABV8YUY5</accession>
<dbReference type="Proteomes" id="UP001596012">
    <property type="component" value="Unassembled WGS sequence"/>
</dbReference>
<dbReference type="EMBL" id="JBHSFG010000057">
    <property type="protein sequence ID" value="MFC4469048.1"/>
    <property type="molecule type" value="Genomic_DNA"/>
</dbReference>
<proteinExistence type="predicted"/>
<protein>
    <submittedName>
        <fullName evidence="1">Uncharacterized protein</fullName>
    </submittedName>
</protein>
<reference evidence="2" key="1">
    <citation type="journal article" date="2019" name="Int. J. Syst. Evol. Microbiol.">
        <title>The Global Catalogue of Microorganisms (GCM) 10K type strain sequencing project: providing services to taxonomists for standard genome sequencing and annotation.</title>
        <authorList>
            <consortium name="The Broad Institute Genomics Platform"/>
            <consortium name="The Broad Institute Genome Sequencing Center for Infectious Disease"/>
            <person name="Wu L."/>
            <person name="Ma J."/>
        </authorList>
    </citation>
    <scope>NUCLEOTIDE SEQUENCE [LARGE SCALE GENOMIC DNA]</scope>
    <source>
        <strain evidence="2">DT43</strain>
    </source>
</reference>
<name>A0ABV8YUY5_9ACTN</name>